<dbReference type="SUPFAM" id="SSF50156">
    <property type="entry name" value="PDZ domain-like"/>
    <property type="match status" value="1"/>
</dbReference>
<evidence type="ECO:0000259" key="5">
    <source>
        <dbReference type="PROSITE" id="PS50106"/>
    </source>
</evidence>
<dbReference type="InterPro" id="IPR001895">
    <property type="entry name" value="RASGEF_cat_dom"/>
</dbReference>
<feature type="region of interest" description="Disordered" evidence="3">
    <location>
        <begin position="1250"/>
        <end position="1310"/>
    </location>
</feature>
<dbReference type="GO" id="GO:0005085">
    <property type="term" value="F:guanyl-nucleotide exchange factor activity"/>
    <property type="evidence" value="ECO:0007669"/>
    <property type="project" value="UniProtKB-KW"/>
</dbReference>
<dbReference type="PANTHER" id="PTHR23113">
    <property type="entry name" value="GUANINE NUCLEOTIDE EXCHANGE FACTOR"/>
    <property type="match status" value="1"/>
</dbReference>
<dbReference type="InterPro" id="IPR008937">
    <property type="entry name" value="Ras-like_GEF"/>
</dbReference>
<comment type="caution">
    <text evidence="7">The sequence shown here is derived from an EMBL/GenBank/DDBJ whole genome shotgun (WGS) entry which is preliminary data.</text>
</comment>
<dbReference type="PROSITE" id="PS50009">
    <property type="entry name" value="RASGEF_CAT"/>
    <property type="match status" value="1"/>
</dbReference>
<keyword evidence="1 2" id="KW-0344">Guanine-nucleotide releasing factor</keyword>
<dbReference type="Proteomes" id="UP001142055">
    <property type="component" value="Chromosome 3"/>
</dbReference>
<dbReference type="InterPro" id="IPR036964">
    <property type="entry name" value="RASGEF_cat_dom_sf"/>
</dbReference>
<dbReference type="PANTHER" id="PTHR23113:SF249">
    <property type="entry name" value="RAP GUANINE NUCLEOTIDE EXCHANGE FACTOR 6"/>
    <property type="match status" value="1"/>
</dbReference>
<feature type="compositionally biased region" description="Low complexity" evidence="3">
    <location>
        <begin position="1192"/>
        <end position="1212"/>
    </location>
</feature>
<feature type="region of interest" description="Disordered" evidence="3">
    <location>
        <begin position="576"/>
        <end position="597"/>
    </location>
</feature>
<dbReference type="GO" id="GO:0007265">
    <property type="term" value="P:Ras protein signal transduction"/>
    <property type="evidence" value="ECO:0007669"/>
    <property type="project" value="TreeGrafter"/>
</dbReference>
<feature type="compositionally biased region" description="Low complexity" evidence="3">
    <location>
        <begin position="1541"/>
        <end position="1568"/>
    </location>
</feature>
<dbReference type="InterPro" id="IPR023578">
    <property type="entry name" value="Ras_GEF_dom_sf"/>
</dbReference>
<evidence type="ECO:0000259" key="4">
    <source>
        <dbReference type="PROSITE" id="PS50009"/>
    </source>
</evidence>
<evidence type="ECO:0000313" key="8">
    <source>
        <dbReference type="Proteomes" id="UP001142055"/>
    </source>
</evidence>
<feature type="region of interest" description="Disordered" evidence="3">
    <location>
        <begin position="645"/>
        <end position="694"/>
    </location>
</feature>
<feature type="domain" description="PDZ" evidence="5">
    <location>
        <begin position="460"/>
        <end position="525"/>
    </location>
</feature>
<dbReference type="InterPro" id="IPR000159">
    <property type="entry name" value="RA_dom"/>
</dbReference>
<dbReference type="SUPFAM" id="SSF48366">
    <property type="entry name" value="Ras GEF"/>
    <property type="match status" value="1"/>
</dbReference>
<feature type="compositionally biased region" description="Low complexity" evidence="3">
    <location>
        <begin position="1300"/>
        <end position="1310"/>
    </location>
</feature>
<feature type="compositionally biased region" description="Basic residues" evidence="3">
    <location>
        <begin position="1287"/>
        <end position="1299"/>
    </location>
</feature>
<dbReference type="InterPro" id="IPR036034">
    <property type="entry name" value="PDZ_sf"/>
</dbReference>
<feature type="region of interest" description="Disordered" evidence="3">
    <location>
        <begin position="272"/>
        <end position="291"/>
    </location>
</feature>
<gene>
    <name evidence="7" type="ORF">RDWZM_009601</name>
</gene>
<feature type="compositionally biased region" description="Low complexity" evidence="3">
    <location>
        <begin position="1250"/>
        <end position="1281"/>
    </location>
</feature>
<feature type="compositionally biased region" description="Low complexity" evidence="3">
    <location>
        <begin position="645"/>
        <end position="659"/>
    </location>
</feature>
<dbReference type="Gene3D" id="2.30.42.10">
    <property type="match status" value="1"/>
</dbReference>
<dbReference type="EMBL" id="JAPWDV010000003">
    <property type="protein sequence ID" value="KAJ6218444.1"/>
    <property type="molecule type" value="Genomic_DNA"/>
</dbReference>
<evidence type="ECO:0000256" key="2">
    <source>
        <dbReference type="PROSITE-ProRule" id="PRU00168"/>
    </source>
</evidence>
<evidence type="ECO:0000256" key="3">
    <source>
        <dbReference type="SAM" id="MobiDB-lite"/>
    </source>
</evidence>
<dbReference type="PROSITE" id="PS50212">
    <property type="entry name" value="RASGEF_NTER"/>
    <property type="match status" value="1"/>
</dbReference>
<dbReference type="Pfam" id="PF00617">
    <property type="entry name" value="RasGEF"/>
    <property type="match status" value="1"/>
</dbReference>
<evidence type="ECO:0000256" key="1">
    <source>
        <dbReference type="ARBA" id="ARBA00022658"/>
    </source>
</evidence>
<sequence length="1574" mass="175472">MSSIEMCHSNKQHSTFDFEGLEESLVDNNDDEEDDEDFIENDIVDPMTIGLGGPIIGGIDSSGIIFDHTLVLVRDALIRDSANRTEDDIEIIVRFLSAINSNHDHMTRKRLAPHFVLAEIESRDTRVLTHDEKLDAYCIVAAGSLRHVIPCGDELFSDSLGSPVDDCDETSELHQHHQRVRYLHIGDEFGAHLNDRVVYGEIFTNENFVWVLCVPHVIFDQICGEKAFKTIKDEVTGNVIEMRTNCYLQLTEDTLNENVNCKVRINENYQSDLNNSKSMSSNISSQSHHGSANDYSQHVLVEANSSTLTAPNASALPPKTLSLPSSNKTIIQPNSDNNELIRATKERLFELVLNSDPSEIFIEDFLLTFRIWSEKELSPSKDSVIMNDLMNRICSNIRAGIHVENCVRVVLLWMANHFQDFQSENRYLMEEFENVLKEKSLKTQLRLFHMHLSAKSMERRVTITRSDRNSALPFQLVGGYECSARLFIGEIVSPTESGSSSQHQVAIDLRPGDRVISINGVDCHVMPIGRAYELCRSSTHLSLQVKYDPHLFNALIEGRYENKRQIVETFPINNRLSSTSTTNMGSSSPGNLNSLSNIKEVNVNSGKTNKENSTGHMWKQKVRSLVSMTTNQLINSTSNILNNSSSHQSLAAGSANNHNGGNGQLMNTSASNSSISSSTNANTNTAAALSTQPSQSTHPRILSYEIPEIIKIYLFENNDCRFLPIHSSTTARECIQLALREFQLTSNYSSRDFALYEYSVLFNNSNNLTDDASVASSTMVKRLNDGTSDLVNNLGLNSRFYLKLVVPPKESNGSGNNLTDSDIAKEIIKDYSNNSLLTLNANAIARELTGRDFRLFCKIEAQQFVYDLAYNDPNGSSHDNSSVIFERTKELQEFERKTNEEMFWSISRVLEEKRSLTKRVKVIKQLIRIANVAMKLNNFNTLFAILSGLSHSSVGRLRNCWDKVPSKDMKKLAKLKQIMDPSRNFYNFRQKLLEILRQNNGAFIIIPFFPLVKKDLSFIWLANQTYVNSKEPQTPSSPSDSCPSSSAKGEMLVNWEKMRLLSEKIREIQKMTNTTSLAVAAVNGMNPNGSSMIASPSVANEPVDPNLLFRIFADTTMAEDPRTFSHKRLWENQRMMKRVQVFLDETYGSVTSDEQELLSRSHSCELPQTPNSSHATTRSSIASTMSSNSQLSHPSPTPSSASSSSNSLSMHSDGLPGGHQMLAHRPTRPRFGATSPNQLRKLLALSDGSVVVPHNNNNHNQTHSNVVQSSSGNSTISNSHNLPQQTSHHHHPFSSHHRSSTSSLNSSLSSNSTSYYNNLYGCNPSTSSYSMMNSGGGGGVSGQMSYPNGNIGNNNQYHHHQSQQMQQHQKMLQQPHSNLHHLQQTSTYTRDNGCCTLPANVSMPQCCSVPQSGPLYPNQSYCSCCGPNSSATLRSSIMMMPPPQTSGLMHPGCPCAPNHQTTQTSRQRSIKQVLPVESSSVTSFRRLEQYQQMTRYREIRTTNTIASGNNNSGNSSSKPSNSRRPQCPDYDTTMQRICGGTTSITINGNSQTSTSISNQNNSSNNNQNKWNTQH</sequence>
<evidence type="ECO:0000313" key="7">
    <source>
        <dbReference type="EMBL" id="KAJ6218444.1"/>
    </source>
</evidence>
<dbReference type="InterPro" id="IPR000651">
    <property type="entry name" value="Ras-like_Gua-exchang_fac_N"/>
</dbReference>
<feature type="compositionally biased region" description="Polar residues" evidence="3">
    <location>
        <begin position="1164"/>
        <end position="1191"/>
    </location>
</feature>
<dbReference type="OMA" id="FIWLANQ"/>
<feature type="compositionally biased region" description="Low complexity" evidence="3">
    <location>
        <begin position="274"/>
        <end position="287"/>
    </location>
</feature>
<keyword evidence="8" id="KW-1185">Reference proteome</keyword>
<accession>A0A9Q0M3Q5</accession>
<evidence type="ECO:0000259" key="6">
    <source>
        <dbReference type="PROSITE" id="PS50212"/>
    </source>
</evidence>
<dbReference type="InterPro" id="IPR001478">
    <property type="entry name" value="PDZ"/>
</dbReference>
<feature type="compositionally biased region" description="Low complexity" evidence="3">
    <location>
        <begin position="577"/>
        <end position="597"/>
    </location>
</feature>
<proteinExistence type="predicted"/>
<feature type="domain" description="N-terminal Ras-GEF" evidence="6">
    <location>
        <begin position="336"/>
        <end position="456"/>
    </location>
</feature>
<feature type="region of interest" description="Disordered" evidence="3">
    <location>
        <begin position="1158"/>
        <end position="1234"/>
    </location>
</feature>
<dbReference type="PROSITE" id="PS50106">
    <property type="entry name" value="PDZ"/>
    <property type="match status" value="1"/>
</dbReference>
<dbReference type="SMART" id="SM00147">
    <property type="entry name" value="RasGEF"/>
    <property type="match status" value="1"/>
</dbReference>
<feature type="compositionally biased region" description="Low complexity" evidence="3">
    <location>
        <begin position="1507"/>
        <end position="1525"/>
    </location>
</feature>
<evidence type="ECO:0008006" key="9">
    <source>
        <dbReference type="Google" id="ProtNLM"/>
    </source>
</evidence>
<organism evidence="7 8">
    <name type="scientific">Blomia tropicalis</name>
    <name type="common">Mite</name>
    <dbReference type="NCBI Taxonomy" id="40697"/>
    <lineage>
        <taxon>Eukaryota</taxon>
        <taxon>Metazoa</taxon>
        <taxon>Ecdysozoa</taxon>
        <taxon>Arthropoda</taxon>
        <taxon>Chelicerata</taxon>
        <taxon>Arachnida</taxon>
        <taxon>Acari</taxon>
        <taxon>Acariformes</taxon>
        <taxon>Sarcoptiformes</taxon>
        <taxon>Astigmata</taxon>
        <taxon>Glycyphagoidea</taxon>
        <taxon>Echimyopodidae</taxon>
        <taxon>Blomia</taxon>
    </lineage>
</organism>
<feature type="compositionally biased region" description="Low complexity" evidence="3">
    <location>
        <begin position="667"/>
        <end position="691"/>
    </location>
</feature>
<protein>
    <recommendedName>
        <fullName evidence="9">Rap guanine nucleotide exchange factor 2-like</fullName>
    </recommendedName>
</protein>
<feature type="region of interest" description="Disordered" evidence="3">
    <location>
        <begin position="1500"/>
        <end position="1574"/>
    </location>
</feature>
<reference evidence="7" key="1">
    <citation type="submission" date="2022-12" db="EMBL/GenBank/DDBJ databases">
        <title>Genome assemblies of Blomia tropicalis.</title>
        <authorList>
            <person name="Cui Y."/>
        </authorList>
    </citation>
    <scope>NUCLEOTIDE SEQUENCE</scope>
    <source>
        <tissue evidence="7">Adult mites</tissue>
    </source>
</reference>
<name>A0A9Q0M3Q5_BLOTA</name>
<dbReference type="Pfam" id="PF00788">
    <property type="entry name" value="RA"/>
    <property type="match status" value="1"/>
</dbReference>
<feature type="domain" description="Ras-GEF" evidence="4">
    <location>
        <begin position="840"/>
        <end position="1103"/>
    </location>
</feature>
<dbReference type="GO" id="GO:0016324">
    <property type="term" value="C:apical plasma membrane"/>
    <property type="evidence" value="ECO:0007669"/>
    <property type="project" value="TreeGrafter"/>
</dbReference>
<dbReference type="Gene3D" id="1.10.840.10">
    <property type="entry name" value="Ras guanine-nucleotide exchange factors catalytic domain"/>
    <property type="match status" value="1"/>
</dbReference>